<reference evidence="1" key="1">
    <citation type="submission" date="2025-05" db="UniProtKB">
        <authorList>
            <consortium name="Ensembl"/>
        </authorList>
    </citation>
    <scope>IDENTIFICATION</scope>
</reference>
<evidence type="ECO:0000313" key="2">
    <source>
        <dbReference type="Proteomes" id="UP000694403"/>
    </source>
</evidence>
<evidence type="ECO:0000313" key="1">
    <source>
        <dbReference type="Ensembl" id="ENSCSRP00000020738.1"/>
    </source>
</evidence>
<organism evidence="1 2">
    <name type="scientific">Chelydra serpentina</name>
    <name type="common">Snapping turtle</name>
    <name type="synonym">Testudo serpentina</name>
    <dbReference type="NCBI Taxonomy" id="8475"/>
    <lineage>
        <taxon>Eukaryota</taxon>
        <taxon>Metazoa</taxon>
        <taxon>Chordata</taxon>
        <taxon>Craniata</taxon>
        <taxon>Vertebrata</taxon>
        <taxon>Euteleostomi</taxon>
        <taxon>Archelosauria</taxon>
        <taxon>Testudinata</taxon>
        <taxon>Testudines</taxon>
        <taxon>Cryptodira</taxon>
        <taxon>Durocryptodira</taxon>
        <taxon>Americhelydia</taxon>
        <taxon>Chelydroidea</taxon>
        <taxon>Chelydridae</taxon>
        <taxon>Chelydra</taxon>
    </lineage>
</organism>
<dbReference type="Ensembl" id="ENSCSRT00000021653.1">
    <property type="protein sequence ID" value="ENSCSRP00000020738.1"/>
    <property type="gene ID" value="ENSCSRG00000015740.1"/>
</dbReference>
<accession>A0A8C3SZQ2</accession>
<dbReference type="Ensembl" id="ENSCSRT00000028576.1">
    <property type="protein sequence ID" value="ENSCSRP00000027448.1"/>
    <property type="gene ID" value="ENSCSRG00000020330.1"/>
</dbReference>
<protein>
    <submittedName>
        <fullName evidence="1">Uncharacterized protein</fullName>
    </submittedName>
</protein>
<dbReference type="Proteomes" id="UP000694403">
    <property type="component" value="Unplaced"/>
</dbReference>
<proteinExistence type="predicted"/>
<name>A0A8C3SZQ2_CHESE</name>
<dbReference type="AlphaFoldDB" id="A0A8C3SZQ2"/>
<keyword evidence="2" id="KW-1185">Reference proteome</keyword>
<sequence>MRNAWPICSYSSRTLAKPPTRPVGLPCASCVWKSSWAGAGGAAAASPPPRAAAAASSLSTSLEVSLDLPFFLPRSRRGMARPSGLPPHPGWGPCCCSPAMRCLPGTGARTTGVGAARASTVIGSPPLGQW</sequence>